<dbReference type="CDD" id="cd07802">
    <property type="entry name" value="ASKHA_NBD_FGGY_EcLyxK-like"/>
    <property type="match status" value="1"/>
</dbReference>
<dbReference type="Pfam" id="PF00370">
    <property type="entry name" value="FGGY_N"/>
    <property type="match status" value="1"/>
</dbReference>
<dbReference type="GO" id="GO:0005975">
    <property type="term" value="P:carbohydrate metabolic process"/>
    <property type="evidence" value="ECO:0007669"/>
    <property type="project" value="InterPro"/>
</dbReference>
<proteinExistence type="inferred from homology"/>
<evidence type="ECO:0000259" key="5">
    <source>
        <dbReference type="Pfam" id="PF02782"/>
    </source>
</evidence>
<name>A0A918TRT8_9RHOB</name>
<dbReference type="GO" id="GO:0016301">
    <property type="term" value="F:kinase activity"/>
    <property type="evidence" value="ECO:0007669"/>
    <property type="project" value="UniProtKB-KW"/>
</dbReference>
<organism evidence="6 7">
    <name type="scientific">Neogemmobacter tilapiae</name>
    <dbReference type="NCBI Taxonomy" id="875041"/>
    <lineage>
        <taxon>Bacteria</taxon>
        <taxon>Pseudomonadati</taxon>
        <taxon>Pseudomonadota</taxon>
        <taxon>Alphaproteobacteria</taxon>
        <taxon>Rhodobacterales</taxon>
        <taxon>Paracoccaceae</taxon>
        <taxon>Neogemmobacter</taxon>
    </lineage>
</organism>
<dbReference type="InterPro" id="IPR043129">
    <property type="entry name" value="ATPase_NBD"/>
</dbReference>
<dbReference type="PANTHER" id="PTHR43095">
    <property type="entry name" value="SUGAR KINASE"/>
    <property type="match status" value="1"/>
</dbReference>
<feature type="domain" description="Carbohydrate kinase FGGY C-terminal" evidence="5">
    <location>
        <begin position="259"/>
        <end position="444"/>
    </location>
</feature>
<dbReference type="PANTHER" id="PTHR43095:SF3">
    <property type="entry name" value="L-XYLULOSE_3-KETO-L-GULONATE KINASE"/>
    <property type="match status" value="1"/>
</dbReference>
<protein>
    <submittedName>
        <fullName evidence="6">Carbohydrate kinase</fullName>
    </submittedName>
</protein>
<dbReference type="Gene3D" id="3.30.420.40">
    <property type="match status" value="2"/>
</dbReference>
<dbReference type="InterPro" id="IPR018485">
    <property type="entry name" value="FGGY_C"/>
</dbReference>
<dbReference type="EMBL" id="BMYJ01000007">
    <property type="protein sequence ID" value="GHC60342.1"/>
    <property type="molecule type" value="Genomic_DNA"/>
</dbReference>
<dbReference type="Pfam" id="PF02782">
    <property type="entry name" value="FGGY_C"/>
    <property type="match status" value="1"/>
</dbReference>
<dbReference type="PIRSF" id="PIRSF000538">
    <property type="entry name" value="GlpK"/>
    <property type="match status" value="1"/>
</dbReference>
<evidence type="ECO:0000313" key="7">
    <source>
        <dbReference type="Proteomes" id="UP000638981"/>
    </source>
</evidence>
<dbReference type="InterPro" id="IPR000577">
    <property type="entry name" value="Carb_kinase_FGGY"/>
</dbReference>
<dbReference type="InterPro" id="IPR018484">
    <property type="entry name" value="FGGY_N"/>
</dbReference>
<comment type="caution">
    <text evidence="6">The sequence shown here is derived from an EMBL/GenBank/DDBJ whole genome shotgun (WGS) entry which is preliminary data.</text>
</comment>
<gene>
    <name evidence="6" type="primary">lyxK</name>
    <name evidence="6" type="ORF">GCM10007315_25410</name>
</gene>
<dbReference type="Proteomes" id="UP000638981">
    <property type="component" value="Unassembled WGS sequence"/>
</dbReference>
<evidence type="ECO:0000256" key="3">
    <source>
        <dbReference type="ARBA" id="ARBA00022777"/>
    </source>
</evidence>
<comment type="similarity">
    <text evidence="1">Belongs to the FGGY kinase family.</text>
</comment>
<evidence type="ECO:0000313" key="6">
    <source>
        <dbReference type="EMBL" id="GHC60342.1"/>
    </source>
</evidence>
<dbReference type="RefSeq" id="WP_229804768.1">
    <property type="nucleotide sequence ID" value="NZ_BMYJ01000007.1"/>
</dbReference>
<keyword evidence="7" id="KW-1185">Reference proteome</keyword>
<sequence>MEHDLLLGIDIGNTVVKAVLFDQAGRQIARHGVDGVTLKPAPGMVERPVAELWANARAAIAGCLDKAGADPGQIAAIGLAGHGNGLYLLDKAGQPLLGIQSLDTRAAGLATELDERAGAALHDICLQRPWPSQTPVLLAWLKTHRPEIYAQAGTLCFAKDIVSWQLTGVRSSDVSDMSGAGMLHLPEARYDADLMALYGLAEAMPLLPPLLQPTDTVGHVTQDAAQTTGLRVGTPVVAGFFDVVASALGSGVVQPGQASVVLGSWSVNQVFAKAPLRDPRLFMVTAFGPERFANMDNSATSAANLEWYVRTLIERGGHHDDPFAQVNALVGQAPVAADDPLFHPFLYGSRQGAHRRGNFFGLAGWHDEGYLLRALYEGVAFEHRRHLAVLRAAGAEISTVVLSGGGTRSSYWPQMMADVLGLSVTLGQAEETGALGGAMAAAVGAGLYPDLENAVAAMTQTRASLSPDPERQALHDRRYALWTHLTTAMEPLWSNLAAMGQP</sequence>
<evidence type="ECO:0000256" key="1">
    <source>
        <dbReference type="ARBA" id="ARBA00009156"/>
    </source>
</evidence>
<keyword evidence="2" id="KW-0808">Transferase</keyword>
<accession>A0A918TRT8</accession>
<feature type="domain" description="Carbohydrate kinase FGGY N-terminal" evidence="4">
    <location>
        <begin position="6"/>
        <end position="249"/>
    </location>
</feature>
<dbReference type="AlphaFoldDB" id="A0A918TRT8"/>
<reference evidence="6" key="2">
    <citation type="submission" date="2020-09" db="EMBL/GenBank/DDBJ databases">
        <authorList>
            <person name="Sun Q."/>
            <person name="Kim S."/>
        </authorList>
    </citation>
    <scope>NUCLEOTIDE SEQUENCE</scope>
    <source>
        <strain evidence="6">KCTC 23310</strain>
    </source>
</reference>
<reference evidence="6" key="1">
    <citation type="journal article" date="2014" name="Int. J. Syst. Evol. Microbiol.">
        <title>Complete genome sequence of Corynebacterium casei LMG S-19264T (=DSM 44701T), isolated from a smear-ripened cheese.</title>
        <authorList>
            <consortium name="US DOE Joint Genome Institute (JGI-PGF)"/>
            <person name="Walter F."/>
            <person name="Albersmeier A."/>
            <person name="Kalinowski J."/>
            <person name="Ruckert C."/>
        </authorList>
    </citation>
    <scope>NUCLEOTIDE SEQUENCE</scope>
    <source>
        <strain evidence="6">KCTC 23310</strain>
    </source>
</reference>
<dbReference type="SUPFAM" id="SSF53067">
    <property type="entry name" value="Actin-like ATPase domain"/>
    <property type="match status" value="2"/>
</dbReference>
<evidence type="ECO:0000259" key="4">
    <source>
        <dbReference type="Pfam" id="PF00370"/>
    </source>
</evidence>
<dbReference type="InterPro" id="IPR050406">
    <property type="entry name" value="FGGY_Carb_Kinase"/>
</dbReference>
<keyword evidence="3 6" id="KW-0418">Kinase</keyword>
<evidence type="ECO:0000256" key="2">
    <source>
        <dbReference type="ARBA" id="ARBA00022679"/>
    </source>
</evidence>